<dbReference type="InterPro" id="IPR050824">
    <property type="entry name" value="Thiol_disulfide_DsbA"/>
</dbReference>
<comment type="similarity">
    <text evidence="2">Belongs to the thioredoxin family. DsbA subfamily.</text>
</comment>
<comment type="subcellular location">
    <subcellularLocation>
        <location evidence="1">Periplasm</location>
    </subcellularLocation>
</comment>
<dbReference type="PROSITE" id="PS00194">
    <property type="entry name" value="THIOREDOXIN_1"/>
    <property type="match status" value="1"/>
</dbReference>
<accession>F0F230</accession>
<dbReference type="Proteomes" id="UP000004088">
    <property type="component" value="Unassembled WGS sequence"/>
</dbReference>
<protein>
    <recommendedName>
        <fullName evidence="3">Thiol:disulfide interchange protein DsbA</fullName>
    </recommendedName>
</protein>
<dbReference type="AlphaFoldDB" id="F0F230"/>
<dbReference type="InterPro" id="IPR023205">
    <property type="entry name" value="DsbA/DsbL"/>
</dbReference>
<feature type="region of interest" description="Disordered" evidence="9">
    <location>
        <begin position="207"/>
        <end position="232"/>
    </location>
</feature>
<evidence type="ECO:0000256" key="8">
    <source>
        <dbReference type="PIRSR" id="PIRSR001488-1"/>
    </source>
</evidence>
<dbReference type="Gene3D" id="3.40.30.10">
    <property type="entry name" value="Glutaredoxin"/>
    <property type="match status" value="1"/>
</dbReference>
<organism evidence="12 13">
    <name type="scientific">Kingella denitrificans ATCC 33394</name>
    <dbReference type="NCBI Taxonomy" id="888741"/>
    <lineage>
        <taxon>Bacteria</taxon>
        <taxon>Pseudomonadati</taxon>
        <taxon>Pseudomonadota</taxon>
        <taxon>Betaproteobacteria</taxon>
        <taxon>Neisseriales</taxon>
        <taxon>Neisseriaceae</taxon>
        <taxon>Kingella</taxon>
    </lineage>
</organism>
<dbReference type="EMBL" id="AEWV01000042">
    <property type="protein sequence ID" value="EGC16330.1"/>
    <property type="molecule type" value="Genomic_DNA"/>
</dbReference>
<feature type="domain" description="Thioredoxin" evidence="11">
    <location>
        <begin position="11"/>
        <end position="207"/>
    </location>
</feature>
<dbReference type="HOGENOM" id="CLU_088255_0_0_4"/>
<evidence type="ECO:0000313" key="12">
    <source>
        <dbReference type="EMBL" id="EGC16330.1"/>
    </source>
</evidence>
<evidence type="ECO:0000259" key="11">
    <source>
        <dbReference type="PROSITE" id="PS51352"/>
    </source>
</evidence>
<feature type="signal peptide" evidence="10">
    <location>
        <begin position="1"/>
        <end position="21"/>
    </location>
</feature>
<proteinExistence type="inferred from homology"/>
<dbReference type="STRING" id="888741.HMPREF9098_2165"/>
<evidence type="ECO:0000256" key="2">
    <source>
        <dbReference type="ARBA" id="ARBA00005791"/>
    </source>
</evidence>
<dbReference type="InterPro" id="IPR036249">
    <property type="entry name" value="Thioredoxin-like_sf"/>
</dbReference>
<dbReference type="PANTHER" id="PTHR35891:SF3">
    <property type="entry name" value="THIOL:DISULFIDE INTERCHANGE PROTEIN DSBL"/>
    <property type="match status" value="1"/>
</dbReference>
<evidence type="ECO:0000256" key="5">
    <source>
        <dbReference type="ARBA" id="ARBA00022764"/>
    </source>
</evidence>
<name>F0F230_9NEIS</name>
<feature type="disulfide bond" description="Redox-active" evidence="8">
    <location>
        <begin position="53"/>
        <end position="56"/>
    </location>
</feature>
<evidence type="ECO:0000256" key="6">
    <source>
        <dbReference type="ARBA" id="ARBA00023157"/>
    </source>
</evidence>
<evidence type="ECO:0000313" key="13">
    <source>
        <dbReference type="Proteomes" id="UP000004088"/>
    </source>
</evidence>
<comment type="caution">
    <text evidence="12">The sequence shown here is derived from an EMBL/GenBank/DDBJ whole genome shotgun (WGS) entry which is preliminary data.</text>
</comment>
<dbReference type="GO" id="GO:0015036">
    <property type="term" value="F:disulfide oxidoreductase activity"/>
    <property type="evidence" value="ECO:0007669"/>
    <property type="project" value="UniProtKB-ARBA"/>
</dbReference>
<evidence type="ECO:0000256" key="10">
    <source>
        <dbReference type="SAM" id="SignalP"/>
    </source>
</evidence>
<keyword evidence="5" id="KW-0574">Periplasm</keyword>
<evidence type="ECO:0000256" key="1">
    <source>
        <dbReference type="ARBA" id="ARBA00004418"/>
    </source>
</evidence>
<dbReference type="RefSeq" id="WP_003784304.1">
    <property type="nucleotide sequence ID" value="NZ_GL870929.1"/>
</dbReference>
<reference evidence="12 13" key="1">
    <citation type="submission" date="2011-01" db="EMBL/GenBank/DDBJ databases">
        <authorList>
            <person name="Muzny D."/>
            <person name="Qin X."/>
            <person name="Deng J."/>
            <person name="Jiang H."/>
            <person name="Liu Y."/>
            <person name="Qu J."/>
            <person name="Song X.-Z."/>
            <person name="Zhang L."/>
            <person name="Thornton R."/>
            <person name="Coyle M."/>
            <person name="Francisco L."/>
            <person name="Jackson L."/>
            <person name="Javaid M."/>
            <person name="Korchina V."/>
            <person name="Kovar C."/>
            <person name="Mata R."/>
            <person name="Mathew T."/>
            <person name="Ngo R."/>
            <person name="Nguyen L."/>
            <person name="Nguyen N."/>
            <person name="Okwuonu G."/>
            <person name="Ongeri F."/>
            <person name="Pham C."/>
            <person name="Simmons D."/>
            <person name="Wilczek-Boney K."/>
            <person name="Hale W."/>
            <person name="Jakkamsetti A."/>
            <person name="Pham P."/>
            <person name="Ruth R."/>
            <person name="San Lucas F."/>
            <person name="Warren J."/>
            <person name="Zhang J."/>
            <person name="Zhao Z."/>
            <person name="Zhou C."/>
            <person name="Zhu D."/>
            <person name="Lee S."/>
            <person name="Bess C."/>
            <person name="Blankenburg K."/>
            <person name="Forbes L."/>
            <person name="Fu Q."/>
            <person name="Gubbala S."/>
            <person name="Hirani K."/>
            <person name="Jayaseelan J.C."/>
            <person name="Lara F."/>
            <person name="Munidasa M."/>
            <person name="Palculict T."/>
            <person name="Patil S."/>
            <person name="Pu L.-L."/>
            <person name="Saada N."/>
            <person name="Tang L."/>
            <person name="Weissenberger G."/>
            <person name="Zhu Y."/>
            <person name="Hemphill L."/>
            <person name="Shang Y."/>
            <person name="Youmans B."/>
            <person name="Ayvaz T."/>
            <person name="Ross M."/>
            <person name="Santibanez J."/>
            <person name="Aqrawi P."/>
            <person name="Gross S."/>
            <person name="Joshi V."/>
            <person name="Fowler G."/>
            <person name="Nazareth L."/>
            <person name="Reid J."/>
            <person name="Worley K."/>
            <person name="Petrosino J."/>
            <person name="Highlander S."/>
            <person name="Gibbs R."/>
        </authorList>
    </citation>
    <scope>NUCLEOTIDE SEQUENCE [LARGE SCALE GENOMIC DNA]</scope>
    <source>
        <strain evidence="12 13">ATCC 33394</strain>
    </source>
</reference>
<evidence type="ECO:0000256" key="7">
    <source>
        <dbReference type="ARBA" id="ARBA00023284"/>
    </source>
</evidence>
<dbReference type="GO" id="GO:0042597">
    <property type="term" value="C:periplasmic space"/>
    <property type="evidence" value="ECO:0007669"/>
    <property type="project" value="UniProtKB-SubCell"/>
</dbReference>
<dbReference type="PANTHER" id="PTHR35891">
    <property type="entry name" value="THIOL:DISULFIDE INTERCHANGE PROTEIN DSBA"/>
    <property type="match status" value="1"/>
</dbReference>
<dbReference type="CDD" id="cd03019">
    <property type="entry name" value="DsbA_DsbA"/>
    <property type="match status" value="1"/>
</dbReference>
<dbReference type="PIRSF" id="PIRSF001488">
    <property type="entry name" value="Tdi_protein"/>
    <property type="match status" value="1"/>
</dbReference>
<sequence>MNKKTLFAVITAAFVALPAAAATEGKDYEVISVEVAPVHKDKIEVTEFFAYWCPHCADLDPVLLRHAKQFPRDTVLRTEHVIWDEARDYPLARLAVAVNQSGEKYRANPAIFAALVQQRINLGNEEVLRQWLPQQTGFNAAKVQAAFDSFSNATQAKQMGALTRKHGIEGTPTLIVGGKYRVIFGNGYEAGMKTVDELIAKVRQERGMPAPRPAPKPTRSLGASLLKSAVTR</sequence>
<keyword evidence="13" id="KW-1185">Reference proteome</keyword>
<dbReference type="SUPFAM" id="SSF52833">
    <property type="entry name" value="Thioredoxin-like"/>
    <property type="match status" value="1"/>
</dbReference>
<dbReference type="InterPro" id="IPR013766">
    <property type="entry name" value="Thioredoxin_domain"/>
</dbReference>
<feature type="chain" id="PRO_5003247652" description="Thiol:disulfide interchange protein DsbA" evidence="10">
    <location>
        <begin position="22"/>
        <end position="232"/>
    </location>
</feature>
<keyword evidence="7" id="KW-0676">Redox-active center</keyword>
<gene>
    <name evidence="12" type="ORF">HMPREF9098_2165</name>
</gene>
<dbReference type="InterPro" id="IPR001853">
    <property type="entry name" value="DSBA-like_thioredoxin_dom"/>
</dbReference>
<keyword evidence="6" id="KW-1015">Disulfide bond</keyword>
<evidence type="ECO:0000256" key="4">
    <source>
        <dbReference type="ARBA" id="ARBA00022729"/>
    </source>
</evidence>
<dbReference type="Pfam" id="PF01323">
    <property type="entry name" value="DSBA"/>
    <property type="match status" value="1"/>
</dbReference>
<keyword evidence="4 10" id="KW-0732">Signal</keyword>
<dbReference type="InterPro" id="IPR017937">
    <property type="entry name" value="Thioredoxin_CS"/>
</dbReference>
<evidence type="ECO:0000256" key="9">
    <source>
        <dbReference type="SAM" id="MobiDB-lite"/>
    </source>
</evidence>
<evidence type="ECO:0000256" key="3">
    <source>
        <dbReference type="ARBA" id="ARBA00013831"/>
    </source>
</evidence>
<dbReference type="PROSITE" id="PS51352">
    <property type="entry name" value="THIOREDOXIN_2"/>
    <property type="match status" value="1"/>
</dbReference>